<dbReference type="Proteomes" id="UP000472580">
    <property type="component" value="Unassembled WGS sequence"/>
</dbReference>
<sequence>MEITYKNRKLEKICTIASETVKFHGKLMAEKIHQRIGEISAAETLEEMLKFKIGGCHPLTGDRAGEYGLYLVHPHRLVFKMVKNKINVVCILEVVDYH</sequence>
<evidence type="ECO:0000313" key="2">
    <source>
        <dbReference type="Proteomes" id="UP000472580"/>
    </source>
</evidence>
<comment type="caution">
    <text evidence="1">The sequence shown here is derived from an EMBL/GenBank/DDBJ whole genome shotgun (WGS) entry which is preliminary data.</text>
</comment>
<protein>
    <submittedName>
        <fullName evidence="1">Plasmid maintenance system killer protein</fullName>
    </submittedName>
</protein>
<proteinExistence type="predicted"/>
<evidence type="ECO:0000313" key="1">
    <source>
        <dbReference type="EMBL" id="MVX57959.1"/>
    </source>
</evidence>
<dbReference type="InterPro" id="IPR035093">
    <property type="entry name" value="RelE/ParE_toxin_dom_sf"/>
</dbReference>
<dbReference type="OrthoDB" id="9801102at2"/>
<dbReference type="AlphaFoldDB" id="A0A6L6YM28"/>
<name>A0A6L6YM28_9BURK</name>
<accession>A0A6L6YM28</accession>
<organism evidence="1 2">
    <name type="scientific">Parasutterella muris</name>
    <dbReference type="NCBI Taxonomy" id="2565572"/>
    <lineage>
        <taxon>Bacteria</taxon>
        <taxon>Pseudomonadati</taxon>
        <taxon>Pseudomonadota</taxon>
        <taxon>Betaproteobacteria</taxon>
        <taxon>Burkholderiales</taxon>
        <taxon>Sutterellaceae</taxon>
        <taxon>Parasutterella</taxon>
    </lineage>
</organism>
<dbReference type="SUPFAM" id="SSF143011">
    <property type="entry name" value="RelE-like"/>
    <property type="match status" value="1"/>
</dbReference>
<dbReference type="Gene3D" id="3.30.2310.20">
    <property type="entry name" value="RelE-like"/>
    <property type="match status" value="1"/>
</dbReference>
<keyword evidence="2" id="KW-1185">Reference proteome</keyword>
<dbReference type="EMBL" id="WSRP01000067">
    <property type="protein sequence ID" value="MVX57959.1"/>
    <property type="molecule type" value="Genomic_DNA"/>
</dbReference>
<reference evidence="1 2" key="1">
    <citation type="submission" date="2019-12" db="EMBL/GenBank/DDBJ databases">
        <title>Microbes associate with the intestines of laboratory mice.</title>
        <authorList>
            <person name="Navarre W."/>
            <person name="Wong E."/>
        </authorList>
    </citation>
    <scope>NUCLEOTIDE SEQUENCE [LARGE SCALE GENOMIC DNA]</scope>
    <source>
        <strain evidence="1 2">NM82_D38</strain>
    </source>
</reference>
<gene>
    <name evidence="1" type="ORF">E5987_12320</name>
</gene>